<protein>
    <submittedName>
        <fullName evidence="1">Uncharacterized protein</fullName>
    </submittedName>
</protein>
<gene>
    <name evidence="1" type="ORF">CAEBREN_04262</name>
</gene>
<dbReference type="Pfam" id="PF11957">
    <property type="entry name" value="efThoc1"/>
    <property type="match status" value="1"/>
</dbReference>
<dbReference type="EMBL" id="GL379968">
    <property type="protein sequence ID" value="EGT39368.1"/>
    <property type="molecule type" value="Genomic_DNA"/>
</dbReference>
<sequence length="90" mass="10644">MRNDLSYEKKPSFIETCQNNILRLCNDLFRRFSSKCSSCPGDFHKEIYEKASELFRFLVEKSGVNFMGHFNTRNITNYEETDPALNFVLF</sequence>
<proteinExistence type="predicted"/>
<evidence type="ECO:0000313" key="1">
    <source>
        <dbReference type="EMBL" id="EGT39368.1"/>
    </source>
</evidence>
<dbReference type="STRING" id="135651.G0NX24"/>
<organism evidence="2">
    <name type="scientific">Caenorhabditis brenneri</name>
    <name type="common">Nematode worm</name>
    <dbReference type="NCBI Taxonomy" id="135651"/>
    <lineage>
        <taxon>Eukaryota</taxon>
        <taxon>Metazoa</taxon>
        <taxon>Ecdysozoa</taxon>
        <taxon>Nematoda</taxon>
        <taxon>Chromadorea</taxon>
        <taxon>Rhabditida</taxon>
        <taxon>Rhabditina</taxon>
        <taxon>Rhabditomorpha</taxon>
        <taxon>Rhabditoidea</taxon>
        <taxon>Rhabditidae</taxon>
        <taxon>Peloderinae</taxon>
        <taxon>Caenorhabditis</taxon>
    </lineage>
</organism>
<name>G0NX24_CAEBE</name>
<dbReference type="OrthoDB" id="10257415at2759"/>
<dbReference type="InterPro" id="IPR021861">
    <property type="entry name" value="THO_THOC1"/>
</dbReference>
<evidence type="ECO:0000313" key="2">
    <source>
        <dbReference type="Proteomes" id="UP000008068"/>
    </source>
</evidence>
<dbReference type="InParanoid" id="G0NX24"/>
<dbReference type="eggNOG" id="KOG2491">
    <property type="taxonomic scope" value="Eukaryota"/>
</dbReference>
<dbReference type="AlphaFoldDB" id="G0NX24"/>
<accession>G0NX24</accession>
<keyword evidence="2" id="KW-1185">Reference proteome</keyword>
<dbReference type="Proteomes" id="UP000008068">
    <property type="component" value="Unassembled WGS sequence"/>
</dbReference>
<dbReference type="HOGENOM" id="CLU_2442794_0_0_1"/>
<reference evidence="2" key="1">
    <citation type="submission" date="2011-07" db="EMBL/GenBank/DDBJ databases">
        <authorList>
            <consortium name="Caenorhabditis brenneri Sequencing and Analysis Consortium"/>
            <person name="Wilson R.K."/>
        </authorList>
    </citation>
    <scope>NUCLEOTIDE SEQUENCE [LARGE SCALE GENOMIC DNA]</scope>
    <source>
        <strain evidence="2">PB2801</strain>
    </source>
</reference>